<evidence type="ECO:0000256" key="1">
    <source>
        <dbReference type="ARBA" id="ARBA00022737"/>
    </source>
</evidence>
<dbReference type="AlphaFoldDB" id="A0A9P5LGK5"/>
<feature type="region of interest" description="Disordered" evidence="4">
    <location>
        <begin position="1"/>
        <end position="40"/>
    </location>
</feature>
<proteinExistence type="predicted"/>
<feature type="compositionally biased region" description="Polar residues" evidence="4">
    <location>
        <begin position="87"/>
        <end position="98"/>
    </location>
</feature>
<dbReference type="Proteomes" id="UP000722485">
    <property type="component" value="Unassembled WGS sequence"/>
</dbReference>
<feature type="compositionally biased region" description="Polar residues" evidence="4">
    <location>
        <begin position="1"/>
        <end position="11"/>
    </location>
</feature>
<dbReference type="EMBL" id="JAANBB010000001">
    <property type="protein sequence ID" value="KAF7558197.1"/>
    <property type="molecule type" value="Genomic_DNA"/>
</dbReference>
<evidence type="ECO:0000313" key="5">
    <source>
        <dbReference type="EMBL" id="KAF7558197.1"/>
    </source>
</evidence>
<feature type="compositionally biased region" description="Basic and acidic residues" evidence="4">
    <location>
        <begin position="67"/>
        <end position="84"/>
    </location>
</feature>
<gene>
    <name evidence="5" type="ORF">G7Z17_g15</name>
</gene>
<dbReference type="Gene3D" id="1.25.40.20">
    <property type="entry name" value="Ankyrin repeat-containing domain"/>
    <property type="match status" value="1"/>
</dbReference>
<dbReference type="PANTHER" id="PTHR24123">
    <property type="entry name" value="ANKYRIN REPEAT-CONTAINING"/>
    <property type="match status" value="1"/>
</dbReference>
<keyword evidence="2 3" id="KW-0040">ANK repeat</keyword>
<comment type="caution">
    <text evidence="5">The sequence shown here is derived from an EMBL/GenBank/DDBJ whole genome shotgun (WGS) entry which is preliminary data.</text>
</comment>
<dbReference type="PROSITE" id="PS50297">
    <property type="entry name" value="ANK_REP_REGION"/>
    <property type="match status" value="2"/>
</dbReference>
<feature type="compositionally biased region" description="Basic and acidic residues" evidence="4">
    <location>
        <begin position="282"/>
        <end position="294"/>
    </location>
</feature>
<dbReference type="Pfam" id="PF12796">
    <property type="entry name" value="Ank_2"/>
    <property type="match status" value="1"/>
</dbReference>
<name>A0A9P5LGK5_9HYPO</name>
<feature type="repeat" description="ANK" evidence="3">
    <location>
        <begin position="401"/>
        <end position="436"/>
    </location>
</feature>
<evidence type="ECO:0000313" key="6">
    <source>
        <dbReference type="Proteomes" id="UP000722485"/>
    </source>
</evidence>
<dbReference type="InterPro" id="IPR002110">
    <property type="entry name" value="Ankyrin_rpt"/>
</dbReference>
<dbReference type="InterPro" id="IPR036770">
    <property type="entry name" value="Ankyrin_rpt-contain_sf"/>
</dbReference>
<evidence type="ECO:0000256" key="2">
    <source>
        <dbReference type="ARBA" id="ARBA00023043"/>
    </source>
</evidence>
<dbReference type="OrthoDB" id="4765978at2759"/>
<dbReference type="PANTHER" id="PTHR24123:SF33">
    <property type="entry name" value="PROTEIN HOS4"/>
    <property type="match status" value="1"/>
</dbReference>
<dbReference type="InterPro" id="IPR051165">
    <property type="entry name" value="Multifunctional_ANK_Repeat"/>
</dbReference>
<dbReference type="SMART" id="SM00248">
    <property type="entry name" value="ANK"/>
    <property type="match status" value="2"/>
</dbReference>
<sequence length="952" mass="107667">MSQRQDVSSASGHLDVLPILDPTGESGTATTGPGRSATAQMQQGNPFAVDIVAIYAFNGPDGISVFDSEKQPTQDKSTKGHLPDPKQQGQQASTTGTKAIQGAEGTKRIFNWLKDEDMLRSRLNVVRIIGFGVNLASRPSDLIGLKQLALEIAQELQKRNFGSGSRPVVLIGQGYGTLLIEKIFTDESVRGKFSDVIEKLESGTAAVGFFAAPTSMNNTRLKGWANDLWNVSKESKIFQDLPTPDESYVLKDFYEHVSQCNMLTFAFQKKGKKGEVQQTDGEDMRPMKGKKESRNQVYQADKVWEREESFGDLARMSGPRNPDFQFMTDFLIQAIETHQLLETAKRGDGGIAQLTSRCTDLNRANRWGATALHVAAQHNQLDNVKSLLSTGKVDPDQQDKAGLTALHISVLENHTNAYEMAKELLESGANPRLVDVSKKETPAELARRLIEDDRKHSTLNGGKDVDPKLTSRRERMKMVWIHDLFATLDCHVWPWPQGYRDSSLPHSRAVYPQIVKLNPLDEASETSGQTVWAIMMPYISYEAYARQEAISRLIKKARTQFGKLPFSLVGDPGHGYRDWFVRKLERRSKIREEDTITDGTKEAIEAYLNFEHKSDYGHYLPLHPRRSQRSPARQLRKWEEDEIPETDKLLHHLPQFGKPIRFDERGPSPGTWQDDQRKSHNILMVDQLWLWIIQPKNQTQGQFEDRTGDSDSTSPCTVISSFPYRKGASPSAIDDLQKQILKDKTKGPFKSPFDLVDQIVAICCGTLIPNQDKKSVNFLQFFESSIAHVEERSAQLFQKFRLLSIVLKDLDDEHPDYQNRRRILLSKHLDISDELKPLTEVKDIIDETKMILTILDEQAALLYGSKIDDSNFHQKSPFAKAKSSIHRAMGSFQTLKERAEDVLKSIEHLLDLKQKQANVWEARMSRERAEETAKQGNTLLVFTVVTVIFVRP</sequence>
<feature type="region of interest" description="Disordered" evidence="4">
    <location>
        <begin position="274"/>
        <end position="296"/>
    </location>
</feature>
<protein>
    <submittedName>
        <fullName evidence="5">Uncharacterized protein</fullName>
    </submittedName>
</protein>
<feature type="compositionally biased region" description="Polar residues" evidence="4">
    <location>
        <begin position="25"/>
        <end position="40"/>
    </location>
</feature>
<evidence type="ECO:0000256" key="3">
    <source>
        <dbReference type="PROSITE-ProRule" id="PRU00023"/>
    </source>
</evidence>
<organism evidence="5 6">
    <name type="scientific">Cylindrodendrum hubeiense</name>
    <dbReference type="NCBI Taxonomy" id="595255"/>
    <lineage>
        <taxon>Eukaryota</taxon>
        <taxon>Fungi</taxon>
        <taxon>Dikarya</taxon>
        <taxon>Ascomycota</taxon>
        <taxon>Pezizomycotina</taxon>
        <taxon>Sordariomycetes</taxon>
        <taxon>Hypocreomycetidae</taxon>
        <taxon>Hypocreales</taxon>
        <taxon>Nectriaceae</taxon>
        <taxon>Cylindrodendrum</taxon>
    </lineage>
</organism>
<dbReference type="PROSITE" id="PS50088">
    <property type="entry name" value="ANK_REPEAT"/>
    <property type="match status" value="2"/>
</dbReference>
<accession>A0A9P5LGK5</accession>
<reference evidence="5" key="1">
    <citation type="submission" date="2020-03" db="EMBL/GenBank/DDBJ databases">
        <title>Draft Genome Sequence of Cylindrodendrum hubeiense.</title>
        <authorList>
            <person name="Buettner E."/>
            <person name="Kellner H."/>
        </authorList>
    </citation>
    <scope>NUCLEOTIDE SEQUENCE</scope>
    <source>
        <strain evidence="5">IHI 201604</strain>
    </source>
</reference>
<keyword evidence="6" id="KW-1185">Reference proteome</keyword>
<feature type="region of interest" description="Disordered" evidence="4">
    <location>
        <begin position="65"/>
        <end position="100"/>
    </location>
</feature>
<evidence type="ECO:0000256" key="4">
    <source>
        <dbReference type="SAM" id="MobiDB-lite"/>
    </source>
</evidence>
<dbReference type="SUPFAM" id="SSF48403">
    <property type="entry name" value="Ankyrin repeat"/>
    <property type="match status" value="1"/>
</dbReference>
<keyword evidence="1" id="KW-0677">Repeat</keyword>
<feature type="repeat" description="ANK" evidence="3">
    <location>
        <begin position="367"/>
        <end position="391"/>
    </location>
</feature>